<evidence type="ECO:0000256" key="2">
    <source>
        <dbReference type="ARBA" id="ARBA00022448"/>
    </source>
</evidence>
<accession>A0A1Y5PUS6</accession>
<dbReference type="GO" id="GO:0009279">
    <property type="term" value="C:cell outer membrane"/>
    <property type="evidence" value="ECO:0007669"/>
    <property type="project" value="UniProtKB-SubCell"/>
</dbReference>
<dbReference type="InterPro" id="IPR000531">
    <property type="entry name" value="Beta-barrel_TonB"/>
</dbReference>
<gene>
    <name evidence="13" type="ORF">SPPYR_1255</name>
</gene>
<keyword evidence="5 9" id="KW-0798">TonB box</keyword>
<keyword evidence="13" id="KW-0675">Receptor</keyword>
<dbReference type="CDD" id="cd01347">
    <property type="entry name" value="ligand_gated_channel"/>
    <property type="match status" value="1"/>
</dbReference>
<dbReference type="InterPro" id="IPR037066">
    <property type="entry name" value="Plug_dom_sf"/>
</dbReference>
<dbReference type="Gene3D" id="2.40.170.20">
    <property type="entry name" value="TonB-dependent receptor, beta-barrel domain"/>
    <property type="match status" value="1"/>
</dbReference>
<name>A0A1Y5PUS6_9SPHN</name>
<feature type="chain" id="PRO_5012531629" evidence="10">
    <location>
        <begin position="27"/>
        <end position="766"/>
    </location>
</feature>
<dbReference type="InterPro" id="IPR012910">
    <property type="entry name" value="Plug_dom"/>
</dbReference>
<comment type="similarity">
    <text evidence="8 9">Belongs to the TonB-dependent receptor family.</text>
</comment>
<evidence type="ECO:0000256" key="3">
    <source>
        <dbReference type="ARBA" id="ARBA00022452"/>
    </source>
</evidence>
<dbReference type="Pfam" id="PF07715">
    <property type="entry name" value="Plug"/>
    <property type="match status" value="1"/>
</dbReference>
<dbReference type="PANTHER" id="PTHR32552:SF82">
    <property type="entry name" value="FCUA PROTEIN"/>
    <property type="match status" value="1"/>
</dbReference>
<keyword evidence="3 8" id="KW-1134">Transmembrane beta strand</keyword>
<protein>
    <submittedName>
        <fullName evidence="13">TonB-dependent siderophore receptor</fullName>
    </submittedName>
</protein>
<dbReference type="Gene3D" id="2.170.130.10">
    <property type="entry name" value="TonB-dependent receptor, plug domain"/>
    <property type="match status" value="1"/>
</dbReference>
<evidence type="ECO:0000256" key="9">
    <source>
        <dbReference type="RuleBase" id="RU003357"/>
    </source>
</evidence>
<dbReference type="KEGG" id="sphu:SPPYR_1255"/>
<dbReference type="PANTHER" id="PTHR32552">
    <property type="entry name" value="FERRICHROME IRON RECEPTOR-RELATED"/>
    <property type="match status" value="1"/>
</dbReference>
<evidence type="ECO:0000256" key="8">
    <source>
        <dbReference type="PROSITE-ProRule" id="PRU01360"/>
    </source>
</evidence>
<dbReference type="EMBL" id="LT598653">
    <property type="protein sequence ID" value="SBV32375.1"/>
    <property type="molecule type" value="Genomic_DNA"/>
</dbReference>
<dbReference type="InterPro" id="IPR036942">
    <property type="entry name" value="Beta-barrel_TonB_sf"/>
</dbReference>
<evidence type="ECO:0000256" key="10">
    <source>
        <dbReference type="SAM" id="SignalP"/>
    </source>
</evidence>
<proteinExistence type="inferred from homology"/>
<dbReference type="SUPFAM" id="SSF56935">
    <property type="entry name" value="Porins"/>
    <property type="match status" value="1"/>
</dbReference>
<feature type="domain" description="TonB-dependent receptor plug" evidence="12">
    <location>
        <begin position="65"/>
        <end position="164"/>
    </location>
</feature>
<sequence>MIKVHKTLLFAGAALGVAMAPSLAFSQETEAATESGGPVLDEIVVTADRTGTELVQVGSFRGAKQLDTPLTIAVIPRDVLDTQQATSLIDALRNTAGVTTSQTSPTVYNNLAIRGIDVENRGNYRLNGTLPIINLTDLPLEDKERIEALKGASALYYGFTTPSGIINLTMKRPTQDPYLAAKIFGNSHGRIGGHVDFGGTTGILGYRINAVYDRPDSGIDHTSGTRTVLAGAFDIKPTDTLTVQVDGEHIFKKVNEPGIYRFRETPILTVDNPDTGIALPELIDPHTNFGPDWAANRTEATNLLGKVIWKFSPSWEFVASAGLSQVQRGRHFNTLDPNDPNTDPLRGPVGEFPVSISYQPVAKFKNQNYRAEVAGAFETFGIKHELLIGVSQNIRANRSSASTAQTCFYNNATGALLGAGFPSTPVPAGATRSACLQSITDPHDIPQLGEPLPGLNNPTQITDTGAFIFDRMEIGEWLQLLGGVRISDYKEERLDTGLKTFSASPTSLSFGAVVKPISSVSIYGTYIEGLESTPAAPLTTVNAAEQLPPSASTQYEGGIKWEPKSGLLFQAAYFDISRDSAVVNGANRWVKDGKSSYRGVELSFTGNVTPDWSVYASALFLDAKYKSGSPTLLVVDDAGNPVLGPDGSQRISPSIVGNRVENAAKRTFSLATEYRFTDWLPGFSVNGAVYHTGNRAINPLNQAFIPGYTLFDLGAGYTTDIAGTETTFRISAENVGGKKYWGSTGGLLLSQGVPSTVKFSIETKFF</sequence>
<evidence type="ECO:0000256" key="7">
    <source>
        <dbReference type="ARBA" id="ARBA00023237"/>
    </source>
</evidence>
<comment type="subcellular location">
    <subcellularLocation>
        <location evidence="1 8">Cell outer membrane</location>
        <topology evidence="1 8">Multi-pass membrane protein</topology>
    </subcellularLocation>
</comment>
<feature type="domain" description="TonB-dependent receptor-like beta-barrel" evidence="11">
    <location>
        <begin position="281"/>
        <end position="735"/>
    </location>
</feature>
<dbReference type="PROSITE" id="PS52016">
    <property type="entry name" value="TONB_DEPENDENT_REC_3"/>
    <property type="match status" value="1"/>
</dbReference>
<organism evidence="13">
    <name type="scientific">uncultured Sphingopyxis sp</name>
    <dbReference type="NCBI Taxonomy" id="310581"/>
    <lineage>
        <taxon>Bacteria</taxon>
        <taxon>Pseudomonadati</taxon>
        <taxon>Pseudomonadota</taxon>
        <taxon>Alphaproteobacteria</taxon>
        <taxon>Sphingomonadales</taxon>
        <taxon>Sphingomonadaceae</taxon>
        <taxon>Sphingopyxis</taxon>
        <taxon>environmental samples</taxon>
    </lineage>
</organism>
<evidence type="ECO:0000256" key="4">
    <source>
        <dbReference type="ARBA" id="ARBA00022692"/>
    </source>
</evidence>
<evidence type="ECO:0000313" key="13">
    <source>
        <dbReference type="EMBL" id="SBV32375.1"/>
    </source>
</evidence>
<dbReference type="Pfam" id="PF00593">
    <property type="entry name" value="TonB_dep_Rec_b-barrel"/>
    <property type="match status" value="1"/>
</dbReference>
<evidence type="ECO:0000259" key="12">
    <source>
        <dbReference type="Pfam" id="PF07715"/>
    </source>
</evidence>
<keyword evidence="7 8" id="KW-0998">Cell outer membrane</keyword>
<keyword evidence="2 8" id="KW-0813">Transport</keyword>
<keyword evidence="6 8" id="KW-0472">Membrane</keyword>
<evidence type="ECO:0000256" key="1">
    <source>
        <dbReference type="ARBA" id="ARBA00004571"/>
    </source>
</evidence>
<dbReference type="RefSeq" id="WP_295325330.1">
    <property type="nucleotide sequence ID" value="NZ_LT598653.1"/>
</dbReference>
<evidence type="ECO:0000256" key="5">
    <source>
        <dbReference type="ARBA" id="ARBA00023077"/>
    </source>
</evidence>
<dbReference type="InterPro" id="IPR039426">
    <property type="entry name" value="TonB-dep_rcpt-like"/>
</dbReference>
<feature type="signal peptide" evidence="10">
    <location>
        <begin position="1"/>
        <end position="26"/>
    </location>
</feature>
<dbReference type="GO" id="GO:0015344">
    <property type="term" value="F:siderophore uptake transmembrane transporter activity"/>
    <property type="evidence" value="ECO:0007669"/>
    <property type="project" value="TreeGrafter"/>
</dbReference>
<reference evidence="13" key="1">
    <citation type="submission" date="2016-03" db="EMBL/GenBank/DDBJ databases">
        <authorList>
            <person name="Ploux O."/>
        </authorList>
    </citation>
    <scope>NUCLEOTIDE SEQUENCE</scope>
    <source>
        <strain evidence="13">UC10</strain>
    </source>
</reference>
<dbReference type="AlphaFoldDB" id="A0A1Y5PUS6"/>
<evidence type="ECO:0000256" key="6">
    <source>
        <dbReference type="ARBA" id="ARBA00023136"/>
    </source>
</evidence>
<keyword evidence="10" id="KW-0732">Signal</keyword>
<evidence type="ECO:0000259" key="11">
    <source>
        <dbReference type="Pfam" id="PF00593"/>
    </source>
</evidence>
<keyword evidence="4 8" id="KW-0812">Transmembrane</keyword>